<gene>
    <name evidence="4" type="ORF">Adt_06776</name>
</gene>
<proteinExistence type="predicted"/>
<sequence>MDGRNKQFRNAKKRFNFKHSSCRNVIERAFGILKIRWKVVNRMSSYSFPAQTADVVATMKIYNFLRRLGQIDQGFNLVKTNCNHEEIDMPDEQDQIEEEMNGPQNQNITWDEMHDYMAQMMH</sequence>
<evidence type="ECO:0000256" key="2">
    <source>
        <dbReference type="ARBA" id="ARBA00022723"/>
    </source>
</evidence>
<keyword evidence="2" id="KW-0479">Metal-binding</keyword>
<protein>
    <submittedName>
        <fullName evidence="4">DDE Tnp4 domain-containing protein</fullName>
    </submittedName>
</protein>
<organism evidence="4 5">
    <name type="scientific">Abeliophyllum distichum</name>
    <dbReference type="NCBI Taxonomy" id="126358"/>
    <lineage>
        <taxon>Eukaryota</taxon>
        <taxon>Viridiplantae</taxon>
        <taxon>Streptophyta</taxon>
        <taxon>Embryophyta</taxon>
        <taxon>Tracheophyta</taxon>
        <taxon>Spermatophyta</taxon>
        <taxon>Magnoliopsida</taxon>
        <taxon>eudicotyledons</taxon>
        <taxon>Gunneridae</taxon>
        <taxon>Pentapetalae</taxon>
        <taxon>asterids</taxon>
        <taxon>lamiids</taxon>
        <taxon>Lamiales</taxon>
        <taxon>Oleaceae</taxon>
        <taxon>Forsythieae</taxon>
        <taxon>Abeliophyllum</taxon>
    </lineage>
</organism>
<evidence type="ECO:0000313" key="5">
    <source>
        <dbReference type="Proteomes" id="UP001604336"/>
    </source>
</evidence>
<dbReference type="AlphaFoldDB" id="A0ABD1V7W2"/>
<evidence type="ECO:0000256" key="1">
    <source>
        <dbReference type="ARBA" id="ARBA00001968"/>
    </source>
</evidence>
<comment type="caution">
    <text evidence="4">The sequence shown here is derived from an EMBL/GenBank/DDBJ whole genome shotgun (WGS) entry which is preliminary data.</text>
</comment>
<keyword evidence="5" id="KW-1185">Reference proteome</keyword>
<evidence type="ECO:0000313" key="4">
    <source>
        <dbReference type="EMBL" id="KAL2533425.1"/>
    </source>
</evidence>
<dbReference type="Pfam" id="PF13359">
    <property type="entry name" value="DDE_Tnp_4"/>
    <property type="match status" value="1"/>
</dbReference>
<feature type="domain" description="DDE Tnp4" evidence="3">
    <location>
        <begin position="4"/>
        <end position="58"/>
    </location>
</feature>
<dbReference type="GO" id="GO:0046872">
    <property type="term" value="F:metal ion binding"/>
    <property type="evidence" value="ECO:0007669"/>
    <property type="project" value="UniProtKB-KW"/>
</dbReference>
<dbReference type="Proteomes" id="UP001604336">
    <property type="component" value="Unassembled WGS sequence"/>
</dbReference>
<accession>A0ABD1V7W2</accession>
<dbReference type="InterPro" id="IPR027806">
    <property type="entry name" value="HARBI1_dom"/>
</dbReference>
<comment type="cofactor">
    <cofactor evidence="1">
        <name>a divalent metal cation</name>
        <dbReference type="ChEBI" id="CHEBI:60240"/>
    </cofactor>
</comment>
<name>A0ABD1V7W2_9LAMI</name>
<reference evidence="5" key="1">
    <citation type="submission" date="2024-07" db="EMBL/GenBank/DDBJ databases">
        <title>Two chromosome-level genome assemblies of Korean endemic species Abeliophyllum distichum and Forsythia ovata (Oleaceae).</title>
        <authorList>
            <person name="Jang H."/>
        </authorList>
    </citation>
    <scope>NUCLEOTIDE SEQUENCE [LARGE SCALE GENOMIC DNA]</scope>
</reference>
<evidence type="ECO:0000259" key="3">
    <source>
        <dbReference type="Pfam" id="PF13359"/>
    </source>
</evidence>
<dbReference type="EMBL" id="JBFOLK010000002">
    <property type="protein sequence ID" value="KAL2533425.1"/>
    <property type="molecule type" value="Genomic_DNA"/>
</dbReference>